<dbReference type="SUPFAM" id="SSF46894">
    <property type="entry name" value="C-terminal effector domain of the bipartite response regulators"/>
    <property type="match status" value="1"/>
</dbReference>
<dbReference type="PROSITE" id="PS00622">
    <property type="entry name" value="HTH_LUXR_1"/>
    <property type="match status" value="1"/>
</dbReference>
<dbReference type="Pfam" id="PF13191">
    <property type="entry name" value="AAA_16"/>
    <property type="match status" value="1"/>
</dbReference>
<dbReference type="PRINTS" id="PR00038">
    <property type="entry name" value="HTHLUXR"/>
</dbReference>
<keyword evidence="1" id="KW-0547">Nucleotide-binding</keyword>
<evidence type="ECO:0000313" key="5">
    <source>
        <dbReference type="Proteomes" id="UP001206639"/>
    </source>
</evidence>
<gene>
    <name evidence="4" type="ORF">N4S67_02270</name>
</gene>
<dbReference type="EMBL" id="JAODWD010000001">
    <property type="protein sequence ID" value="MCT7657246.1"/>
    <property type="molecule type" value="Genomic_DNA"/>
</dbReference>
<dbReference type="InterPro" id="IPR041664">
    <property type="entry name" value="AAA_16"/>
</dbReference>
<dbReference type="InterPro" id="IPR011990">
    <property type="entry name" value="TPR-like_helical_dom_sf"/>
</dbReference>
<dbReference type="InterPro" id="IPR027417">
    <property type="entry name" value="P-loop_NTPase"/>
</dbReference>
<feature type="domain" description="HTH luxR-type" evidence="3">
    <location>
        <begin position="842"/>
        <end position="905"/>
    </location>
</feature>
<evidence type="ECO:0000259" key="3">
    <source>
        <dbReference type="PROSITE" id="PS50043"/>
    </source>
</evidence>
<evidence type="ECO:0000313" key="4">
    <source>
        <dbReference type="EMBL" id="MCT7657246.1"/>
    </source>
</evidence>
<dbReference type="SMART" id="SM00421">
    <property type="entry name" value="HTH_LUXR"/>
    <property type="match status" value="1"/>
</dbReference>
<dbReference type="PROSITE" id="PS50043">
    <property type="entry name" value="HTH_LUXR_2"/>
    <property type="match status" value="1"/>
</dbReference>
<dbReference type="RefSeq" id="WP_260991309.1">
    <property type="nucleotide sequence ID" value="NZ_JAODWD010000001.1"/>
</dbReference>
<name>A0ABT2M4P6_9MYCO</name>
<comment type="caution">
    <text evidence="4">The sequence shown here is derived from an EMBL/GenBank/DDBJ whole genome shotgun (WGS) entry which is preliminary data.</text>
</comment>
<dbReference type="InterPro" id="IPR036388">
    <property type="entry name" value="WH-like_DNA-bd_sf"/>
</dbReference>
<dbReference type="Pfam" id="PF00196">
    <property type="entry name" value="GerE"/>
    <property type="match status" value="1"/>
</dbReference>
<evidence type="ECO:0000256" key="2">
    <source>
        <dbReference type="ARBA" id="ARBA00022840"/>
    </source>
</evidence>
<dbReference type="PANTHER" id="PTHR16305">
    <property type="entry name" value="TESTICULAR SOLUBLE ADENYLYL CYCLASE"/>
    <property type="match status" value="1"/>
</dbReference>
<organism evidence="4 5">
    <name type="scientific">Mycobacterium deserti</name>
    <dbReference type="NCBI Taxonomy" id="2978347"/>
    <lineage>
        <taxon>Bacteria</taxon>
        <taxon>Bacillati</taxon>
        <taxon>Actinomycetota</taxon>
        <taxon>Actinomycetes</taxon>
        <taxon>Mycobacteriales</taxon>
        <taxon>Mycobacteriaceae</taxon>
        <taxon>Mycobacterium</taxon>
    </lineage>
</organism>
<keyword evidence="2" id="KW-0067">ATP-binding</keyword>
<reference evidence="5" key="1">
    <citation type="submission" date="2023-07" db="EMBL/GenBank/DDBJ databases">
        <authorList>
            <person name="Deng Y."/>
            <person name="Zhang Y.-Q."/>
        </authorList>
    </citation>
    <scope>NUCLEOTIDE SEQUENCE [LARGE SCALE GENOMIC DNA]</scope>
    <source>
        <strain evidence="5">CPCC 205710</strain>
    </source>
</reference>
<dbReference type="InterPro" id="IPR000792">
    <property type="entry name" value="Tscrpt_reg_LuxR_C"/>
</dbReference>
<dbReference type="SUPFAM" id="SSF52540">
    <property type="entry name" value="P-loop containing nucleoside triphosphate hydrolases"/>
    <property type="match status" value="1"/>
</dbReference>
<keyword evidence="5" id="KW-1185">Reference proteome</keyword>
<dbReference type="CDD" id="cd06170">
    <property type="entry name" value="LuxR_C_like"/>
    <property type="match status" value="1"/>
</dbReference>
<dbReference type="SUPFAM" id="SSF48452">
    <property type="entry name" value="TPR-like"/>
    <property type="match status" value="1"/>
</dbReference>
<evidence type="ECO:0000256" key="1">
    <source>
        <dbReference type="ARBA" id="ARBA00022741"/>
    </source>
</evidence>
<proteinExistence type="predicted"/>
<accession>A0ABT2M4P6</accession>
<protein>
    <submittedName>
        <fullName evidence="4">AAA family ATPase</fullName>
    </submittedName>
</protein>
<dbReference type="Gene3D" id="1.10.10.10">
    <property type="entry name" value="Winged helix-like DNA-binding domain superfamily/Winged helix DNA-binding domain"/>
    <property type="match status" value="1"/>
</dbReference>
<dbReference type="PANTHER" id="PTHR16305:SF35">
    <property type="entry name" value="TRANSCRIPTIONAL ACTIVATOR DOMAIN"/>
    <property type="match status" value="1"/>
</dbReference>
<dbReference type="Gene3D" id="1.25.40.10">
    <property type="entry name" value="Tetratricopeptide repeat domain"/>
    <property type="match status" value="1"/>
</dbReference>
<dbReference type="Proteomes" id="UP001206639">
    <property type="component" value="Unassembled WGS sequence"/>
</dbReference>
<dbReference type="InterPro" id="IPR016032">
    <property type="entry name" value="Sig_transdc_resp-reg_C-effctor"/>
</dbReference>
<sequence>MAGTSTRPGEEAVVDEFLRTAGRAPSALVIEGEPGIGKTTLWLTAQQRARGRDFRVLACRASAAESVSAYTALAELLAGIDPLVWADLPAPQQVAVDQVLSGTAASATDQRAVAAAFLSIVERLLDDGPVLLAVDDLQWLDPSSRHAIGYVARRFHGPVGLVATVRTHLGSSDASSWLNLPRPEWVQRITLRSLPSRALQAVVAENLGRPLPRATLARVHEMSGGNPFYAIELARALVERTDRELPGTLTELVHVRLGYLEPEVRVVLLAAAALAVPTVDQVAAATTHERAVELLEIAESKGIVAIEGNRIRFTHPLLAAGVYADATPAQRRAVHARLADIVTEPEPRARHLALSTSAGDPETLRALDDAADSAHNRGAPVAAVELVALAIELGGDTAERRIRLASLHFDGGDPGRARTLLESTIADMSPGPLRAEALHTLAIVRFIEDGYLEASQLLQRALAEDDPDPALRTRMLTSSAHALFNIGEPETAWRQAEAAVAAAEQLGDRGLLSRALGVRAMLRFLRGDGLDEPDLQRALDLEDHATFTPIVLRASVVHALMLMWTGDLDHAYDRMRTIRRRCIDKGEEGELIFIDFQGVMNRIWRADFAEAEQLAAEVTELSRQLGGEFPAMLGQVCRAWLAVFRGRQDDARPAVADGIDASKRVGSAWHEDWTLTALGFLETSLGNHEAVVTSLEPLLSRPEFGSTEIFAASFIPDAVEALVVLGRADEAEPLADALERNGRRLDRPWMLAVGARCRALVLAARDDHIGALTAAEQAMAHHDRLPMPFERARTELLLGDLHRRRRKPKASKLLRSALRTFEELGTPLWAARARALLRAEPVAPASGELTATEQRAAELAASGMTNRDIAAALLISSKTVEAALARVYRKLHIHSRAELGRLMSE</sequence>